<keyword evidence="4" id="KW-1185">Reference proteome</keyword>
<feature type="region of interest" description="Disordered" evidence="1">
    <location>
        <begin position="1"/>
        <end position="74"/>
    </location>
</feature>
<keyword evidence="2" id="KW-1133">Transmembrane helix</keyword>
<proteinExistence type="predicted"/>
<dbReference type="Pfam" id="PF14029">
    <property type="entry name" value="DUF4244"/>
    <property type="match status" value="1"/>
</dbReference>
<feature type="compositionally biased region" description="Basic and acidic residues" evidence="1">
    <location>
        <begin position="54"/>
        <end position="74"/>
    </location>
</feature>
<dbReference type="AlphaFoldDB" id="A0A7K1UHS3"/>
<feature type="compositionally biased region" description="Polar residues" evidence="1">
    <location>
        <begin position="1"/>
        <end position="11"/>
    </location>
</feature>
<sequence>MLHSATNSTEFSPGRDSTAGRAVACTGLRPGIPGDHRTGHRGSSRPPPGGGRSTGKERTVSDPPKDRSLAALHTEEDGLATAEYGIVMLGAVAFAGLLTAILTSDTVRGWLEAIVQRALSA</sequence>
<protein>
    <submittedName>
        <fullName evidence="3">DUF4244 domain-containing protein</fullName>
    </submittedName>
</protein>
<evidence type="ECO:0000256" key="2">
    <source>
        <dbReference type="SAM" id="Phobius"/>
    </source>
</evidence>
<dbReference type="InterPro" id="IPR025338">
    <property type="entry name" value="DUF4244"/>
</dbReference>
<comment type="caution">
    <text evidence="3">The sequence shown here is derived from an EMBL/GenBank/DDBJ whole genome shotgun (WGS) entry which is preliminary data.</text>
</comment>
<dbReference type="Proteomes" id="UP000460157">
    <property type="component" value="Unassembled WGS sequence"/>
</dbReference>
<keyword evidence="2" id="KW-0812">Transmembrane</keyword>
<keyword evidence="2" id="KW-0472">Membrane</keyword>
<dbReference type="OrthoDB" id="4808029at2"/>
<feature type="transmembrane region" description="Helical" evidence="2">
    <location>
        <begin position="84"/>
        <end position="102"/>
    </location>
</feature>
<evidence type="ECO:0000256" key="1">
    <source>
        <dbReference type="SAM" id="MobiDB-lite"/>
    </source>
</evidence>
<evidence type="ECO:0000313" key="3">
    <source>
        <dbReference type="EMBL" id="MVT26018.1"/>
    </source>
</evidence>
<accession>A0A7K1UHS3</accession>
<reference evidence="3 4" key="1">
    <citation type="submission" date="2019-12" db="EMBL/GenBank/DDBJ databases">
        <title>Nesterenkonia muleiensis sp. nov., a novel actinobacterium isolated from sap of Populus euphratica.</title>
        <authorList>
            <person name="Wang R."/>
        </authorList>
    </citation>
    <scope>NUCLEOTIDE SEQUENCE [LARGE SCALE GENOMIC DNA]</scope>
    <source>
        <strain evidence="3 4">F10</strain>
    </source>
</reference>
<evidence type="ECO:0000313" key="4">
    <source>
        <dbReference type="Proteomes" id="UP000460157"/>
    </source>
</evidence>
<name>A0A7K1UHS3_9MICC</name>
<organism evidence="3 4">
    <name type="scientific">Nesterenkonia alkaliphila</name>
    <dbReference type="NCBI Taxonomy" id="1463631"/>
    <lineage>
        <taxon>Bacteria</taxon>
        <taxon>Bacillati</taxon>
        <taxon>Actinomycetota</taxon>
        <taxon>Actinomycetes</taxon>
        <taxon>Micrococcales</taxon>
        <taxon>Micrococcaceae</taxon>
        <taxon>Nesterenkonia</taxon>
    </lineage>
</organism>
<gene>
    <name evidence="3" type="ORF">GNZ21_06560</name>
</gene>
<dbReference type="EMBL" id="WRPM01000046">
    <property type="protein sequence ID" value="MVT26018.1"/>
    <property type="molecule type" value="Genomic_DNA"/>
</dbReference>